<feature type="domain" description="Tr-type G" evidence="11">
    <location>
        <begin position="237"/>
        <end position="427"/>
    </location>
</feature>
<accession>A0A0C3DR58</accession>
<dbReference type="EMBL" id="KN822082">
    <property type="protein sequence ID" value="KIM58689.1"/>
    <property type="molecule type" value="Genomic_DNA"/>
</dbReference>
<evidence type="ECO:0000313" key="13">
    <source>
        <dbReference type="Proteomes" id="UP000053989"/>
    </source>
</evidence>
<dbReference type="GO" id="GO:0003743">
    <property type="term" value="F:translation initiation factor activity"/>
    <property type="evidence" value="ECO:0007669"/>
    <property type="project" value="UniProtKB-KW"/>
</dbReference>
<dbReference type="InParanoid" id="A0A0C3DR58"/>
<keyword evidence="8" id="KW-0342">GTP-binding</keyword>
<proteinExistence type="inferred from homology"/>
<evidence type="ECO:0000256" key="2">
    <source>
        <dbReference type="ARBA" id="ARBA00007733"/>
    </source>
</evidence>
<keyword evidence="5" id="KW-0648">Protein biosynthesis</keyword>
<dbReference type="Gene3D" id="3.40.50.10050">
    <property type="entry name" value="Translation initiation factor IF- 2, domain 3"/>
    <property type="match status" value="1"/>
</dbReference>
<dbReference type="PROSITE" id="PS01176">
    <property type="entry name" value="IF2"/>
    <property type="match status" value="1"/>
</dbReference>
<feature type="region of interest" description="Disordered" evidence="10">
    <location>
        <begin position="1"/>
        <end position="61"/>
    </location>
</feature>
<evidence type="ECO:0000256" key="4">
    <source>
        <dbReference type="ARBA" id="ARBA00022741"/>
    </source>
</evidence>
<dbReference type="PANTHER" id="PTHR43381:SF20">
    <property type="entry name" value="TRANSLATION INITIATION FACTOR IF-2, MITOCHONDRIAL"/>
    <property type="match status" value="1"/>
</dbReference>
<dbReference type="FunFam" id="3.40.50.300:FF:000019">
    <property type="entry name" value="Translation initiation factor IF-2"/>
    <property type="match status" value="1"/>
</dbReference>
<evidence type="ECO:0000256" key="6">
    <source>
        <dbReference type="ARBA" id="ARBA00022946"/>
    </source>
</evidence>
<keyword evidence="6" id="KW-0809">Transit peptide</keyword>
<feature type="region of interest" description="Disordered" evidence="10">
    <location>
        <begin position="543"/>
        <end position="567"/>
    </location>
</feature>
<dbReference type="FunCoup" id="A0A0C3DR58">
    <property type="interactions" value="451"/>
</dbReference>
<dbReference type="FunFam" id="2.40.30.10:FF:000008">
    <property type="entry name" value="Translation initiation factor IF-2"/>
    <property type="match status" value="1"/>
</dbReference>
<dbReference type="NCBIfam" id="TIGR00487">
    <property type="entry name" value="IF-2"/>
    <property type="match status" value="1"/>
</dbReference>
<dbReference type="Pfam" id="PF11987">
    <property type="entry name" value="IF-2"/>
    <property type="match status" value="1"/>
</dbReference>
<dbReference type="PANTHER" id="PTHR43381">
    <property type="entry name" value="TRANSLATION INITIATION FACTOR IF-2-RELATED"/>
    <property type="match status" value="1"/>
</dbReference>
<dbReference type="CDD" id="cd01887">
    <property type="entry name" value="IF2_eIF5B"/>
    <property type="match status" value="1"/>
</dbReference>
<dbReference type="CDD" id="cd03692">
    <property type="entry name" value="mtIF2_IVc"/>
    <property type="match status" value="1"/>
</dbReference>
<evidence type="ECO:0000259" key="11">
    <source>
        <dbReference type="PROSITE" id="PS51722"/>
    </source>
</evidence>
<keyword evidence="13" id="KW-1185">Reference proteome</keyword>
<dbReference type="InterPro" id="IPR000178">
    <property type="entry name" value="TF_IF2_bacterial-like"/>
</dbReference>
<evidence type="ECO:0000256" key="3">
    <source>
        <dbReference type="ARBA" id="ARBA00022540"/>
    </source>
</evidence>
<dbReference type="InterPro" id="IPR000795">
    <property type="entry name" value="T_Tr_GTP-bd_dom"/>
</dbReference>
<comment type="similarity">
    <text evidence="2">Belongs to the TRAFAC class translation factor GTPase superfamily. Classic translation factor GTPase family. IF-2 subfamily.</text>
</comment>
<dbReference type="SUPFAM" id="SSF50447">
    <property type="entry name" value="Translation proteins"/>
    <property type="match status" value="2"/>
</dbReference>
<dbReference type="OrthoDB" id="361630at2759"/>
<dbReference type="PROSITE" id="PS51722">
    <property type="entry name" value="G_TR_2"/>
    <property type="match status" value="1"/>
</dbReference>
<feature type="compositionally biased region" description="Basic and acidic residues" evidence="10">
    <location>
        <begin position="545"/>
        <end position="554"/>
    </location>
</feature>
<comment type="subcellular location">
    <subcellularLocation>
        <location evidence="1">Mitochondrion</location>
    </subcellularLocation>
</comment>
<evidence type="ECO:0000256" key="5">
    <source>
        <dbReference type="ARBA" id="ARBA00022917"/>
    </source>
</evidence>
<sequence>MSANILSRTTPRTLPGRHSNFLRDAAPHSSVQATEKPSPIVSDRRAHQAQQPPILRSHPDPDVSVDIVHHANAVSEFTKKDILPSTHLGDKGRLKRPGRNGEFKERGSLLHSPRTSVPSAKQKTWNRWQQLELKKDRARYNKKVKDTRPQNVRADLYIPTVVTVGQFARLLNVRLGTLQRKMVQAGMRDEIPYDYVLTSDYAALLAEEFGRNPIINDEAAFDLYPPPPHPTPHLLPLRPPVVTIMGHVDHGKTTLLDTLRSSSVAASEAGGITQHIGAFCVPVTSPSDSGLDATYTNNTSDERLITFLDTPGHAAFSAMRARGTSVTDIVILVVAADDGVMPQTLEVIDLVNREKDRGNVGMVVAINKVDKEAANVAKTKQALLAANVSLEEYGGDVPCVEVSGLTGRGLPDLIETLALMADVMDLRAERDCSAVGYVLESKVQKGLGPVATVLVSRGILTPGTPLLAGTSISSTRMLLSSFSQPLLSAGPGTPVLVTGWKSLPAAGDEVLASNEADIKRAKANRLRKKSTDEVLQDVEALNAMRKADREKSPADEQTQSKGEGGKRELKIVVKGDVSGSVEALVGALEGTGNHLAGVRIVSTGVGDVTESDIMMAKSVDAMVVAFSVSIPRSIQSIASQNGVVVHMSDIIYRVMDHIQDCVVSMLPCTYETKVVGEATVIQLFDIHMKGKITKKIAGCRVGNGVVEKTCTARVIREGQVIHEGTLRTLRHLKKEVTEVGKGTECGINLLDFDDLHEGDMVQMVKTIEIPGKL</sequence>
<dbReference type="Gene3D" id="3.40.50.300">
    <property type="entry name" value="P-loop containing nucleotide triphosphate hydrolases"/>
    <property type="match status" value="1"/>
</dbReference>
<reference evidence="13" key="2">
    <citation type="submission" date="2015-01" db="EMBL/GenBank/DDBJ databases">
        <title>Evolutionary Origins and Diversification of the Mycorrhizal Mutualists.</title>
        <authorList>
            <consortium name="DOE Joint Genome Institute"/>
            <consortium name="Mycorrhizal Genomics Consortium"/>
            <person name="Kohler A."/>
            <person name="Kuo A."/>
            <person name="Nagy L.G."/>
            <person name="Floudas D."/>
            <person name="Copeland A."/>
            <person name="Barry K.W."/>
            <person name="Cichocki N."/>
            <person name="Veneault-Fourrey C."/>
            <person name="LaButti K."/>
            <person name="Lindquist E.A."/>
            <person name="Lipzen A."/>
            <person name="Lundell T."/>
            <person name="Morin E."/>
            <person name="Murat C."/>
            <person name="Riley R."/>
            <person name="Ohm R."/>
            <person name="Sun H."/>
            <person name="Tunlid A."/>
            <person name="Henrissat B."/>
            <person name="Grigoriev I.V."/>
            <person name="Hibbett D.S."/>
            <person name="Martin F."/>
        </authorList>
    </citation>
    <scope>NUCLEOTIDE SEQUENCE [LARGE SCALE GENOMIC DNA]</scope>
    <source>
        <strain evidence="13">Foug A</strain>
    </source>
</reference>
<dbReference type="FunFam" id="3.40.50.10050:FF:000001">
    <property type="entry name" value="Translation initiation factor IF-2"/>
    <property type="match status" value="1"/>
</dbReference>
<protein>
    <recommendedName>
        <fullName evidence="9">Translation initiation factor IF-2, mitochondrial</fullName>
    </recommendedName>
</protein>
<keyword evidence="4" id="KW-0547">Nucleotide-binding</keyword>
<evidence type="ECO:0000256" key="9">
    <source>
        <dbReference type="ARBA" id="ARBA00044200"/>
    </source>
</evidence>
<feature type="compositionally biased region" description="Basic and acidic residues" evidence="10">
    <location>
        <begin position="99"/>
        <end position="108"/>
    </location>
</feature>
<reference evidence="12 13" key="1">
    <citation type="submission" date="2014-04" db="EMBL/GenBank/DDBJ databases">
        <authorList>
            <consortium name="DOE Joint Genome Institute"/>
            <person name="Kuo A."/>
            <person name="Kohler A."/>
            <person name="Nagy L.G."/>
            <person name="Floudas D."/>
            <person name="Copeland A."/>
            <person name="Barry K.W."/>
            <person name="Cichocki N."/>
            <person name="Veneault-Fourrey C."/>
            <person name="LaButti K."/>
            <person name="Lindquist E.A."/>
            <person name="Lipzen A."/>
            <person name="Lundell T."/>
            <person name="Morin E."/>
            <person name="Murat C."/>
            <person name="Sun H."/>
            <person name="Tunlid A."/>
            <person name="Henrissat B."/>
            <person name="Grigoriev I.V."/>
            <person name="Hibbett D.S."/>
            <person name="Martin F."/>
            <person name="Nordberg H.P."/>
            <person name="Cantor M.N."/>
            <person name="Hua S.X."/>
        </authorList>
    </citation>
    <scope>NUCLEOTIDE SEQUENCE [LARGE SCALE GENOMIC DNA]</scope>
    <source>
        <strain evidence="12 13">Foug A</strain>
    </source>
</reference>
<dbReference type="InterPro" id="IPR009000">
    <property type="entry name" value="Transl_B-barrel_sf"/>
</dbReference>
<feature type="region of interest" description="Disordered" evidence="10">
    <location>
        <begin position="84"/>
        <end position="121"/>
    </location>
</feature>
<dbReference type="InterPro" id="IPR005225">
    <property type="entry name" value="Small_GTP-bd"/>
</dbReference>
<dbReference type="InterPro" id="IPR015760">
    <property type="entry name" value="TIF_IF2"/>
</dbReference>
<dbReference type="InterPro" id="IPR036925">
    <property type="entry name" value="TIF_IF2_dom3_sf"/>
</dbReference>
<dbReference type="PRINTS" id="PR00315">
    <property type="entry name" value="ELONGATNFCT"/>
</dbReference>
<dbReference type="GO" id="GO:0005739">
    <property type="term" value="C:mitochondrion"/>
    <property type="evidence" value="ECO:0007669"/>
    <property type="project" value="UniProtKB-SubCell"/>
</dbReference>
<dbReference type="InterPro" id="IPR027417">
    <property type="entry name" value="P-loop_NTPase"/>
</dbReference>
<dbReference type="SUPFAM" id="SSF52156">
    <property type="entry name" value="Initiation factor IF2/eIF5b, domain 3"/>
    <property type="match status" value="1"/>
</dbReference>
<dbReference type="Gene3D" id="2.40.30.10">
    <property type="entry name" value="Translation factors"/>
    <property type="match status" value="2"/>
</dbReference>
<dbReference type="GO" id="GO:0003924">
    <property type="term" value="F:GTPase activity"/>
    <property type="evidence" value="ECO:0007669"/>
    <property type="project" value="InterPro"/>
</dbReference>
<evidence type="ECO:0000256" key="8">
    <source>
        <dbReference type="ARBA" id="ARBA00023134"/>
    </source>
</evidence>
<keyword evidence="7" id="KW-0496">Mitochondrion</keyword>
<name>A0A0C3DR58_9AGAM</name>
<dbReference type="AlphaFoldDB" id="A0A0C3DR58"/>
<evidence type="ECO:0000256" key="1">
    <source>
        <dbReference type="ARBA" id="ARBA00004173"/>
    </source>
</evidence>
<dbReference type="STRING" id="1036808.A0A0C3DR58"/>
<evidence type="ECO:0000256" key="10">
    <source>
        <dbReference type="SAM" id="MobiDB-lite"/>
    </source>
</evidence>
<dbReference type="HOGENOM" id="CLU_006301_5_2_1"/>
<dbReference type="NCBIfam" id="TIGR00231">
    <property type="entry name" value="small_GTP"/>
    <property type="match status" value="1"/>
</dbReference>
<dbReference type="InterPro" id="IPR053905">
    <property type="entry name" value="EF-G-like_DII"/>
</dbReference>
<dbReference type="Pfam" id="PF22042">
    <property type="entry name" value="EF-G_D2"/>
    <property type="match status" value="1"/>
</dbReference>
<dbReference type="SUPFAM" id="SSF52540">
    <property type="entry name" value="P-loop containing nucleoside triphosphate hydrolases"/>
    <property type="match status" value="1"/>
</dbReference>
<gene>
    <name evidence="12" type="ORF">SCLCIDRAFT_127768</name>
</gene>
<evidence type="ECO:0000256" key="7">
    <source>
        <dbReference type="ARBA" id="ARBA00023128"/>
    </source>
</evidence>
<organism evidence="12 13">
    <name type="scientific">Scleroderma citrinum Foug A</name>
    <dbReference type="NCBI Taxonomy" id="1036808"/>
    <lineage>
        <taxon>Eukaryota</taxon>
        <taxon>Fungi</taxon>
        <taxon>Dikarya</taxon>
        <taxon>Basidiomycota</taxon>
        <taxon>Agaricomycotina</taxon>
        <taxon>Agaricomycetes</taxon>
        <taxon>Agaricomycetidae</taxon>
        <taxon>Boletales</taxon>
        <taxon>Sclerodermatineae</taxon>
        <taxon>Sclerodermataceae</taxon>
        <taxon>Scleroderma</taxon>
    </lineage>
</organism>
<dbReference type="GO" id="GO:0005525">
    <property type="term" value="F:GTP binding"/>
    <property type="evidence" value="ECO:0007669"/>
    <property type="project" value="UniProtKB-KW"/>
</dbReference>
<feature type="compositionally biased region" description="Polar residues" evidence="10">
    <location>
        <begin position="1"/>
        <end position="12"/>
    </location>
</feature>
<dbReference type="Pfam" id="PF00009">
    <property type="entry name" value="GTP_EFTU"/>
    <property type="match status" value="1"/>
</dbReference>
<dbReference type="Proteomes" id="UP000053989">
    <property type="component" value="Unassembled WGS sequence"/>
</dbReference>
<keyword evidence="3" id="KW-0396">Initiation factor</keyword>
<dbReference type="InterPro" id="IPR023115">
    <property type="entry name" value="TIF_IF2_dom3"/>
</dbReference>
<evidence type="ECO:0000313" key="12">
    <source>
        <dbReference type="EMBL" id="KIM58689.1"/>
    </source>
</evidence>